<sequence>MSNTSNSDQWRLYPSAMAKPTTGTIARRPGSVRRTSHIDMRVERDSLHLNGAARDLRTLHGPETGASTEVIDSATLAASTSPLRTLEMLRTSPDRPSAQALLGLVTGPGFREALGRALPDDVAASTPLALLLDDLPVAAIISGYAYLYSDSMPKNAGGPGVKADICSGWRSDGTMLVSFRERGAIPIPVGPPATRVEAADDSLGWHEIGPLGVGAMRRRRLVDVSPGVTADELLVQAMFRDTYVDLDGNESVLHEYTVTATVATDDLIVRTCDAIPRVLPWVECPVAAASAWKLIGHPTTHIRTLVRTDLRGTSTCTHLNDLLRSLGDVGVLAAAMP</sequence>
<evidence type="ECO:0000313" key="2">
    <source>
        <dbReference type="EMBL" id="CAB4724561.1"/>
    </source>
</evidence>
<dbReference type="EMBL" id="CAFBMT010000009">
    <property type="protein sequence ID" value="CAB4936097.1"/>
    <property type="molecule type" value="Genomic_DNA"/>
</dbReference>
<dbReference type="EMBL" id="CAFBOL010000024">
    <property type="protein sequence ID" value="CAB4986619.1"/>
    <property type="molecule type" value="Genomic_DNA"/>
</dbReference>
<evidence type="ECO:0000313" key="5">
    <source>
        <dbReference type="EMBL" id="CAB4986619.1"/>
    </source>
</evidence>
<dbReference type="Pfam" id="PF11136">
    <property type="entry name" value="DUF2889"/>
    <property type="match status" value="1"/>
</dbReference>
<evidence type="ECO:0000313" key="1">
    <source>
        <dbReference type="EMBL" id="CAB4364003.1"/>
    </source>
</evidence>
<evidence type="ECO:0000313" key="3">
    <source>
        <dbReference type="EMBL" id="CAB4851595.1"/>
    </source>
</evidence>
<accession>A0A6J6A788</accession>
<dbReference type="InterPro" id="IPR021312">
    <property type="entry name" value="DUF2889"/>
</dbReference>
<dbReference type="AlphaFoldDB" id="A0A6J6A788"/>
<name>A0A6J6A788_9ZZZZ</name>
<gene>
    <name evidence="2" type="ORF">UFOPK2656_01673</name>
    <name evidence="3" type="ORF">UFOPK3267_01609</name>
    <name evidence="4" type="ORF">UFOPK3651_01815</name>
    <name evidence="5" type="ORF">UFOPK3931_01187</name>
    <name evidence="1" type="ORF">UFOPK4189_01772</name>
</gene>
<organism evidence="1">
    <name type="scientific">freshwater metagenome</name>
    <dbReference type="NCBI Taxonomy" id="449393"/>
    <lineage>
        <taxon>unclassified sequences</taxon>
        <taxon>metagenomes</taxon>
        <taxon>ecological metagenomes</taxon>
    </lineage>
</organism>
<reference evidence="1" key="1">
    <citation type="submission" date="2020-05" db="EMBL/GenBank/DDBJ databases">
        <authorList>
            <person name="Chiriac C."/>
            <person name="Salcher M."/>
            <person name="Ghai R."/>
            <person name="Kavagutti S V."/>
        </authorList>
    </citation>
    <scope>NUCLEOTIDE SEQUENCE</scope>
</reference>
<proteinExistence type="predicted"/>
<dbReference type="EMBL" id="CAESGF010000009">
    <property type="protein sequence ID" value="CAB4364003.1"/>
    <property type="molecule type" value="Genomic_DNA"/>
</dbReference>
<dbReference type="EMBL" id="CAFBIY010000087">
    <property type="protein sequence ID" value="CAB4851595.1"/>
    <property type="molecule type" value="Genomic_DNA"/>
</dbReference>
<dbReference type="EMBL" id="CAEZYF010000009">
    <property type="protein sequence ID" value="CAB4724561.1"/>
    <property type="molecule type" value="Genomic_DNA"/>
</dbReference>
<evidence type="ECO:0000313" key="4">
    <source>
        <dbReference type="EMBL" id="CAB4936097.1"/>
    </source>
</evidence>
<protein>
    <submittedName>
        <fullName evidence="1">Unannotated protein</fullName>
    </submittedName>
</protein>